<dbReference type="PRINTS" id="PR00508">
    <property type="entry name" value="S21N4MTFRASE"/>
</dbReference>
<dbReference type="InterPro" id="IPR002052">
    <property type="entry name" value="DNA_methylase_N6_adenine_CS"/>
</dbReference>
<evidence type="ECO:0000256" key="2">
    <source>
        <dbReference type="ARBA" id="ARBA00022603"/>
    </source>
</evidence>
<evidence type="ECO:0000313" key="7">
    <source>
        <dbReference type="Proteomes" id="UP000182465"/>
    </source>
</evidence>
<sequence>MANKIEENKIYQMDCFDFLSRIKDGMVDLAVIDPPYNMSKADWDTFKSEKDFFDFTFAWIDALIPKLKKNGSLYIFNTPYNSAFILQYLAEKGLNFQNWITWDKRDGMGGARRRFSNGQETIIFFTKGQKHTFNYNDVRVPYESTERIEHAKKKGILKNGKRWFPNPKGRLCGEVWHITSERHKNKVNGRVQKMEHATPKPLELVERIIMASSNENDVVLDCFVGIGTTAVAAKKLKRNFLCCDLEKDYVKVARERLKEVK</sequence>
<evidence type="ECO:0000313" key="6">
    <source>
        <dbReference type="EMBL" id="OIO15944.1"/>
    </source>
</evidence>
<evidence type="ECO:0000259" key="5">
    <source>
        <dbReference type="Pfam" id="PF01555"/>
    </source>
</evidence>
<keyword evidence="2 6" id="KW-0489">Methyltransferase</keyword>
<dbReference type="Pfam" id="PF01555">
    <property type="entry name" value="N6_N4_Mtase"/>
    <property type="match status" value="1"/>
</dbReference>
<accession>A0A1J4TWE9</accession>
<dbReference type="AlphaFoldDB" id="A0A1J4TWE9"/>
<evidence type="ECO:0000256" key="3">
    <source>
        <dbReference type="ARBA" id="ARBA00022679"/>
    </source>
</evidence>
<dbReference type="Proteomes" id="UP000182465">
    <property type="component" value="Unassembled WGS sequence"/>
</dbReference>
<dbReference type="GO" id="GO:0032259">
    <property type="term" value="P:methylation"/>
    <property type="evidence" value="ECO:0007669"/>
    <property type="project" value="UniProtKB-KW"/>
</dbReference>
<dbReference type="SUPFAM" id="SSF53335">
    <property type="entry name" value="S-adenosyl-L-methionine-dependent methyltransferases"/>
    <property type="match status" value="1"/>
</dbReference>
<dbReference type="GO" id="GO:0003677">
    <property type="term" value="F:DNA binding"/>
    <property type="evidence" value="ECO:0007669"/>
    <property type="project" value="InterPro"/>
</dbReference>
<comment type="caution">
    <text evidence="6">The sequence shown here is derived from an EMBL/GenBank/DDBJ whole genome shotgun (WGS) entry which is preliminary data.</text>
</comment>
<dbReference type="EMBL" id="MNVB01000071">
    <property type="protein sequence ID" value="OIO15944.1"/>
    <property type="molecule type" value="Genomic_DNA"/>
</dbReference>
<dbReference type="PROSITE" id="PS00092">
    <property type="entry name" value="N6_MTASE"/>
    <property type="match status" value="1"/>
</dbReference>
<organism evidence="6 7">
    <name type="scientific">Candidatus Kuenenbacteria bacterium CG1_02_38_13</name>
    <dbReference type="NCBI Taxonomy" id="1805235"/>
    <lineage>
        <taxon>Bacteria</taxon>
        <taxon>Candidatus Kueneniibacteriota</taxon>
    </lineage>
</organism>
<reference evidence="6 7" key="1">
    <citation type="journal article" date="2016" name="Environ. Microbiol.">
        <title>Genomic resolution of a cold subsurface aquifer community provides metabolic insights for novel microbes adapted to high CO concentrations.</title>
        <authorList>
            <person name="Probst A.J."/>
            <person name="Castelle C.J."/>
            <person name="Singh A."/>
            <person name="Brown C.T."/>
            <person name="Anantharaman K."/>
            <person name="Sharon I."/>
            <person name="Hug L.A."/>
            <person name="Burstein D."/>
            <person name="Emerson J.B."/>
            <person name="Thomas B.C."/>
            <person name="Banfield J.F."/>
        </authorList>
    </citation>
    <scope>NUCLEOTIDE SEQUENCE [LARGE SCALE GENOMIC DNA]</scope>
    <source>
        <strain evidence="6">CG1_02_38_13</strain>
    </source>
</reference>
<protein>
    <recommendedName>
        <fullName evidence="4">Methyltransferase</fullName>
        <ecNumber evidence="4">2.1.1.-</ecNumber>
    </recommendedName>
</protein>
<dbReference type="EC" id="2.1.1.-" evidence="4"/>
<proteinExistence type="inferred from homology"/>
<gene>
    <name evidence="6" type="ORF">AUJ29_03295</name>
</gene>
<dbReference type="InterPro" id="IPR029063">
    <property type="entry name" value="SAM-dependent_MTases_sf"/>
</dbReference>
<dbReference type="Gene3D" id="3.40.50.150">
    <property type="entry name" value="Vaccinia Virus protein VP39"/>
    <property type="match status" value="1"/>
</dbReference>
<dbReference type="InterPro" id="IPR001091">
    <property type="entry name" value="RM_Methyltransferase"/>
</dbReference>
<dbReference type="GO" id="GO:0008170">
    <property type="term" value="F:N-methyltransferase activity"/>
    <property type="evidence" value="ECO:0007669"/>
    <property type="project" value="InterPro"/>
</dbReference>
<feature type="domain" description="DNA methylase N-4/N-6" evidence="5">
    <location>
        <begin position="27"/>
        <end position="254"/>
    </location>
</feature>
<evidence type="ECO:0000256" key="4">
    <source>
        <dbReference type="RuleBase" id="RU362026"/>
    </source>
</evidence>
<evidence type="ECO:0000256" key="1">
    <source>
        <dbReference type="ARBA" id="ARBA00006594"/>
    </source>
</evidence>
<name>A0A1J4TWE9_9BACT</name>
<comment type="similarity">
    <text evidence="1 4">Belongs to the N(4)/N(6)-methyltransferase family.</text>
</comment>
<dbReference type="InterPro" id="IPR002941">
    <property type="entry name" value="DNA_methylase_N4/N6"/>
</dbReference>
<keyword evidence="3 6" id="KW-0808">Transferase</keyword>